<keyword evidence="13" id="KW-0460">Magnesium</keyword>
<dbReference type="GO" id="GO:0035556">
    <property type="term" value="P:intracellular signal transduction"/>
    <property type="evidence" value="ECO:0007669"/>
    <property type="project" value="TreeGrafter"/>
</dbReference>
<feature type="compositionally biased region" description="Acidic residues" evidence="21">
    <location>
        <begin position="795"/>
        <end position="805"/>
    </location>
</feature>
<feature type="compositionally biased region" description="Basic residues" evidence="21">
    <location>
        <begin position="586"/>
        <end position="595"/>
    </location>
</feature>
<dbReference type="STRING" id="35570.A0A1I8PQ72"/>
<gene>
    <name evidence="23" type="primary">106089399</name>
</gene>
<dbReference type="Pfam" id="PF00069">
    <property type="entry name" value="Pkinase"/>
    <property type="match status" value="1"/>
</dbReference>
<evidence type="ECO:0000313" key="24">
    <source>
        <dbReference type="Proteomes" id="UP000095300"/>
    </source>
</evidence>
<accession>A0A1I8PQ72</accession>
<dbReference type="InterPro" id="IPR000719">
    <property type="entry name" value="Prot_kinase_dom"/>
</dbReference>
<feature type="domain" description="Protein kinase" evidence="22">
    <location>
        <begin position="31"/>
        <end position="284"/>
    </location>
</feature>
<dbReference type="Gene3D" id="1.10.510.10">
    <property type="entry name" value="Transferase(Phosphotransferase) domain 1"/>
    <property type="match status" value="1"/>
</dbReference>
<evidence type="ECO:0000256" key="1">
    <source>
        <dbReference type="ARBA" id="ARBA00001946"/>
    </source>
</evidence>
<dbReference type="GO" id="GO:0046872">
    <property type="term" value="F:metal ion binding"/>
    <property type="evidence" value="ECO:0007669"/>
    <property type="project" value="UniProtKB-KW"/>
</dbReference>
<evidence type="ECO:0000256" key="17">
    <source>
        <dbReference type="ARBA" id="ARBA00054738"/>
    </source>
</evidence>
<evidence type="ECO:0000256" key="11">
    <source>
        <dbReference type="ARBA" id="ARBA00022777"/>
    </source>
</evidence>
<feature type="compositionally biased region" description="Basic residues" evidence="21">
    <location>
        <begin position="688"/>
        <end position="707"/>
    </location>
</feature>
<dbReference type="VEuPathDB" id="VectorBase:SCAU010091"/>
<feature type="binding site" evidence="20">
    <location>
        <position position="60"/>
    </location>
    <ligand>
        <name>ATP</name>
        <dbReference type="ChEBI" id="CHEBI:30616"/>
    </ligand>
</feature>
<evidence type="ECO:0000256" key="15">
    <source>
        <dbReference type="ARBA" id="ARBA00047899"/>
    </source>
</evidence>
<dbReference type="GO" id="GO:0004674">
    <property type="term" value="F:protein serine/threonine kinase activity"/>
    <property type="evidence" value="ECO:0007669"/>
    <property type="project" value="UniProtKB-KW"/>
</dbReference>
<feature type="compositionally biased region" description="Basic and acidic residues" evidence="21">
    <location>
        <begin position="669"/>
        <end position="687"/>
    </location>
</feature>
<comment type="subcellular location">
    <subcellularLocation>
        <location evidence="2">Nucleus</location>
    </subcellularLocation>
</comment>
<keyword evidence="24" id="KW-1185">Reference proteome</keyword>
<dbReference type="GO" id="GO:0005634">
    <property type="term" value="C:nucleus"/>
    <property type="evidence" value="ECO:0007669"/>
    <property type="project" value="UniProtKB-SubCell"/>
</dbReference>
<protein>
    <recommendedName>
        <fullName evidence="18">SNF-related serine/threonine-protein kinase</fullName>
        <ecNumber evidence="4">2.7.11.1</ecNumber>
    </recommendedName>
    <alternativeName>
        <fullName evidence="19">SNF1-related kinase</fullName>
    </alternativeName>
</protein>
<dbReference type="PROSITE" id="PS00108">
    <property type="entry name" value="PROTEIN_KINASE_ST"/>
    <property type="match status" value="1"/>
</dbReference>
<evidence type="ECO:0000256" key="19">
    <source>
        <dbReference type="ARBA" id="ARBA00077142"/>
    </source>
</evidence>
<dbReference type="InterPro" id="IPR011009">
    <property type="entry name" value="Kinase-like_dom_sf"/>
</dbReference>
<dbReference type="SUPFAM" id="SSF56112">
    <property type="entry name" value="Protein kinase-like (PK-like)"/>
    <property type="match status" value="1"/>
</dbReference>
<dbReference type="KEGG" id="scac:106089399"/>
<dbReference type="EC" id="2.7.11.1" evidence="4"/>
<evidence type="ECO:0000256" key="12">
    <source>
        <dbReference type="ARBA" id="ARBA00022840"/>
    </source>
</evidence>
<dbReference type="OrthoDB" id="942095at2759"/>
<evidence type="ECO:0000256" key="20">
    <source>
        <dbReference type="PROSITE-ProRule" id="PRU10141"/>
    </source>
</evidence>
<dbReference type="CDD" id="cd14339">
    <property type="entry name" value="UBA_SNRK"/>
    <property type="match status" value="1"/>
</dbReference>
<evidence type="ECO:0000256" key="5">
    <source>
        <dbReference type="ARBA" id="ARBA00022481"/>
    </source>
</evidence>
<keyword evidence="6" id="KW-0723">Serine/threonine-protein kinase</keyword>
<proteinExistence type="inferred from homology"/>
<comment type="cofactor">
    <cofactor evidence="1">
        <name>Mg(2+)</name>
        <dbReference type="ChEBI" id="CHEBI:18420"/>
    </cofactor>
</comment>
<evidence type="ECO:0000256" key="3">
    <source>
        <dbReference type="ARBA" id="ARBA00006692"/>
    </source>
</evidence>
<name>A0A1I8PQ72_STOCA</name>
<evidence type="ECO:0000256" key="16">
    <source>
        <dbReference type="ARBA" id="ARBA00048679"/>
    </source>
</evidence>
<dbReference type="PANTHER" id="PTHR24346">
    <property type="entry name" value="MAP/MICROTUBULE AFFINITY-REGULATING KINASE"/>
    <property type="match status" value="1"/>
</dbReference>
<evidence type="ECO:0000256" key="18">
    <source>
        <dbReference type="ARBA" id="ARBA00074971"/>
    </source>
</evidence>
<evidence type="ECO:0000256" key="4">
    <source>
        <dbReference type="ARBA" id="ARBA00012513"/>
    </source>
</evidence>
<dbReference type="FunFam" id="1.10.510.10:FF:000166">
    <property type="entry name" value="SNF-related serine/threonine-protein kinase"/>
    <property type="match status" value="1"/>
</dbReference>
<dbReference type="PANTHER" id="PTHR24346:SF45">
    <property type="entry name" value="PROTEIN KINASE DOMAIN-CONTAINING PROTEIN"/>
    <property type="match status" value="1"/>
</dbReference>
<keyword evidence="8" id="KW-0808">Transferase</keyword>
<keyword evidence="10 20" id="KW-0547">Nucleotide-binding</keyword>
<comment type="similarity">
    <text evidence="3">Belongs to the protein kinase superfamily. CAMK Ser/Thr protein kinase family.</text>
</comment>
<dbReference type="PROSITE" id="PS50011">
    <property type="entry name" value="PROTEIN_KINASE_DOM"/>
    <property type="match status" value="1"/>
</dbReference>
<comment type="catalytic activity">
    <reaction evidence="15">
        <text>L-threonyl-[protein] + ATP = O-phospho-L-threonyl-[protein] + ADP + H(+)</text>
        <dbReference type="Rhea" id="RHEA:46608"/>
        <dbReference type="Rhea" id="RHEA-COMP:11060"/>
        <dbReference type="Rhea" id="RHEA-COMP:11605"/>
        <dbReference type="ChEBI" id="CHEBI:15378"/>
        <dbReference type="ChEBI" id="CHEBI:30013"/>
        <dbReference type="ChEBI" id="CHEBI:30616"/>
        <dbReference type="ChEBI" id="CHEBI:61977"/>
        <dbReference type="ChEBI" id="CHEBI:456216"/>
        <dbReference type="EC" id="2.7.11.1"/>
    </reaction>
</comment>
<evidence type="ECO:0000256" key="10">
    <source>
        <dbReference type="ARBA" id="ARBA00022741"/>
    </source>
</evidence>
<keyword evidence="9" id="KW-0479">Metal-binding</keyword>
<dbReference type="Proteomes" id="UP000095300">
    <property type="component" value="Unassembled WGS sequence"/>
</dbReference>
<dbReference type="GO" id="GO:0005524">
    <property type="term" value="F:ATP binding"/>
    <property type="evidence" value="ECO:0007669"/>
    <property type="project" value="UniProtKB-UniRule"/>
</dbReference>
<evidence type="ECO:0000259" key="22">
    <source>
        <dbReference type="PROSITE" id="PS50011"/>
    </source>
</evidence>
<reference evidence="23" key="1">
    <citation type="submission" date="2020-05" db="UniProtKB">
        <authorList>
            <consortium name="EnsemblMetazoa"/>
        </authorList>
    </citation>
    <scope>IDENTIFICATION</scope>
    <source>
        <strain evidence="23">USDA</strain>
    </source>
</reference>
<dbReference type="InterPro" id="IPR017441">
    <property type="entry name" value="Protein_kinase_ATP_BS"/>
</dbReference>
<dbReference type="PROSITE" id="PS00107">
    <property type="entry name" value="PROTEIN_KINASE_ATP"/>
    <property type="match status" value="1"/>
</dbReference>
<evidence type="ECO:0000256" key="7">
    <source>
        <dbReference type="ARBA" id="ARBA00022553"/>
    </source>
</evidence>
<feature type="region of interest" description="Disordered" evidence="21">
    <location>
        <begin position="792"/>
        <end position="823"/>
    </location>
</feature>
<dbReference type="InterPro" id="IPR008271">
    <property type="entry name" value="Ser/Thr_kinase_AS"/>
</dbReference>
<evidence type="ECO:0000313" key="23">
    <source>
        <dbReference type="EnsemblMetazoa" id="SCAU010091-PB"/>
    </source>
</evidence>
<evidence type="ECO:0000256" key="21">
    <source>
        <dbReference type="SAM" id="MobiDB-lite"/>
    </source>
</evidence>
<dbReference type="AlphaFoldDB" id="A0A1I8PQ72"/>
<keyword evidence="14" id="KW-0539">Nucleus</keyword>
<evidence type="ECO:0000256" key="14">
    <source>
        <dbReference type="ARBA" id="ARBA00023242"/>
    </source>
</evidence>
<comment type="catalytic activity">
    <reaction evidence="16">
        <text>L-seryl-[protein] + ATP = O-phospho-L-seryl-[protein] + ADP + H(+)</text>
        <dbReference type="Rhea" id="RHEA:17989"/>
        <dbReference type="Rhea" id="RHEA-COMP:9863"/>
        <dbReference type="Rhea" id="RHEA-COMP:11604"/>
        <dbReference type="ChEBI" id="CHEBI:15378"/>
        <dbReference type="ChEBI" id="CHEBI:29999"/>
        <dbReference type="ChEBI" id="CHEBI:30616"/>
        <dbReference type="ChEBI" id="CHEBI:83421"/>
        <dbReference type="ChEBI" id="CHEBI:456216"/>
        <dbReference type="EC" id="2.7.11.1"/>
    </reaction>
</comment>
<dbReference type="CDD" id="cd14074">
    <property type="entry name" value="STKc_SNRK"/>
    <property type="match status" value="1"/>
</dbReference>
<keyword evidence="5" id="KW-0488">Methylation</keyword>
<dbReference type="GO" id="GO:0005737">
    <property type="term" value="C:cytoplasm"/>
    <property type="evidence" value="ECO:0007669"/>
    <property type="project" value="TreeGrafter"/>
</dbReference>
<keyword evidence="12 20" id="KW-0067">ATP-binding</keyword>
<evidence type="ECO:0000256" key="9">
    <source>
        <dbReference type="ARBA" id="ARBA00022723"/>
    </source>
</evidence>
<keyword evidence="11" id="KW-0418">Kinase</keyword>
<evidence type="ECO:0000256" key="6">
    <source>
        <dbReference type="ARBA" id="ARBA00022527"/>
    </source>
</evidence>
<sequence length="928" mass="103328">MQHHHPRTLEASAAAHTSGGASYDGKIAGLYDLEETLGSGHFAVVKLARHVFTGAKVAVKVVDKTKLDEVSKAHLFQEVRCMKLVQHPNVVRLYEVIDTQTKLYLVLELGDGGDLYDYIMKHDGGLSENLARKYFRQILRAITYCHQLHVVHRDLKPENVVFFEKLGVVKLTDFGFSNKFSPGQKLETFCGSLAYSAPEILLGDSYDAPAVDIWSLGVILYMLVCGQPPFEKANDSETLTMIMDCKYSVPPQISPTCRKLIASMLVRDPKKRATLEQISADTWVNEMSAANDNMDSLPLISREQLSDEDHAFIIQKMINGNIASKEDILQALDKDKYNHITATYFLLAEMRLRKRREEQHLKHNPNLALQQGKRNLGIAIGRTPVAADKKTKPFEGGSDANAKPMVVPINIVCAPEPAQNLNEAKTDKRTRKCSIVREEDEEESSHESEGNELKVAITRRESISDGRLNRSVQEKCSNIVSSTASKKGSVSGSGGDAVDNVVMDTPTKMVVSVDAALAQKLKQIDKDTTSLDNVLAVRKLDAPGNQHIETMDKSSEMEDTLKGLKELEIGKLKHLPGNAHKNPVLTHRRHSKLNKIRTPSCSSSEASDDDTKSRNKKKIHKLGGDTPTRFRMHRRDSHDDSSDSQDQGFPTTGTHGGTHDLITSGNVSNKREGQTHQHNKSESDTRNKSHTHGHHSSQHKHKHNNNKHPKECAEKVHNSLAESKQSATSLNHQIRIRRRIRESQSLDRITEAQEYEMRHQYSYHHHRLSYSETAERNNSDQRNSLFNLHTFPEAKEDDDDDECDEASSSAVNAMDTDGENNSDFANQAEQLRNSLNTLKLIGSGCGSGGSGSGGGIDYNHSNSSSLKSSHTHSSASSSIYKLNSIEEIDLIIKEKSLTKTLQATSSKCFVTIRKIRKLGKYFPVVNFS</sequence>
<feature type="compositionally biased region" description="Low complexity" evidence="21">
    <location>
        <begin position="644"/>
        <end position="653"/>
    </location>
</feature>
<comment type="function">
    <text evidence="17">May play a role in hematopoietic cell proliferation or differentiation. Potential mediator of neuronal apoptosis.</text>
</comment>
<evidence type="ECO:0000256" key="2">
    <source>
        <dbReference type="ARBA" id="ARBA00004123"/>
    </source>
</evidence>
<organism evidence="23 24">
    <name type="scientific">Stomoxys calcitrans</name>
    <name type="common">Stable fly</name>
    <name type="synonym">Conops calcitrans</name>
    <dbReference type="NCBI Taxonomy" id="35570"/>
    <lineage>
        <taxon>Eukaryota</taxon>
        <taxon>Metazoa</taxon>
        <taxon>Ecdysozoa</taxon>
        <taxon>Arthropoda</taxon>
        <taxon>Hexapoda</taxon>
        <taxon>Insecta</taxon>
        <taxon>Pterygota</taxon>
        <taxon>Neoptera</taxon>
        <taxon>Endopterygota</taxon>
        <taxon>Diptera</taxon>
        <taxon>Brachycera</taxon>
        <taxon>Muscomorpha</taxon>
        <taxon>Muscoidea</taxon>
        <taxon>Muscidae</taxon>
        <taxon>Stomoxys</taxon>
    </lineage>
</organism>
<dbReference type="EnsemblMetazoa" id="SCAU010091-RB">
    <property type="protein sequence ID" value="SCAU010091-PB"/>
    <property type="gene ID" value="SCAU010091"/>
</dbReference>
<keyword evidence="7" id="KW-0597">Phosphoprotein</keyword>
<evidence type="ECO:0000256" key="8">
    <source>
        <dbReference type="ARBA" id="ARBA00022679"/>
    </source>
</evidence>
<dbReference type="FunFam" id="3.30.200.20:FF:000003">
    <property type="entry name" value="Non-specific serine/threonine protein kinase"/>
    <property type="match status" value="1"/>
</dbReference>
<dbReference type="SMART" id="SM00220">
    <property type="entry name" value="S_TKc"/>
    <property type="match status" value="1"/>
</dbReference>
<feature type="region of interest" description="Disordered" evidence="21">
    <location>
        <begin position="572"/>
        <end position="712"/>
    </location>
</feature>
<evidence type="ECO:0000256" key="13">
    <source>
        <dbReference type="ARBA" id="ARBA00022842"/>
    </source>
</evidence>